<evidence type="ECO:0000313" key="2">
    <source>
        <dbReference type="EMBL" id="CAD6553509.1"/>
    </source>
</evidence>
<comment type="caution">
    <text evidence="2">The sequence shown here is derived from an EMBL/GenBank/DDBJ whole genome shotgun (WGS) entry which is preliminary data.</text>
</comment>
<evidence type="ECO:0000256" key="1">
    <source>
        <dbReference type="SAM" id="MobiDB-lite"/>
    </source>
</evidence>
<protein>
    <submittedName>
        <fullName evidence="2">Uncharacterized protein</fullName>
    </submittedName>
</protein>
<reference evidence="2 3" key="1">
    <citation type="submission" date="2020-10" db="EMBL/GenBank/DDBJ databases">
        <authorList>
            <person name="Peeters C."/>
        </authorList>
    </citation>
    <scope>NUCLEOTIDE SEQUENCE [LARGE SCALE GENOMIC DNA]</scope>
    <source>
        <strain evidence="2 3">LMG 28140</strain>
    </source>
</reference>
<dbReference type="RefSeq" id="WP_201645223.1">
    <property type="nucleotide sequence ID" value="NZ_CAJHCP010000013.1"/>
</dbReference>
<feature type="region of interest" description="Disordered" evidence="1">
    <location>
        <begin position="1"/>
        <end position="20"/>
    </location>
</feature>
<keyword evidence="3" id="KW-1185">Reference proteome</keyword>
<evidence type="ECO:0000313" key="3">
    <source>
        <dbReference type="Proteomes" id="UP000598032"/>
    </source>
</evidence>
<proteinExistence type="predicted"/>
<organism evidence="2 3">
    <name type="scientific">Paraburkholderia metrosideri</name>
    <dbReference type="NCBI Taxonomy" id="580937"/>
    <lineage>
        <taxon>Bacteria</taxon>
        <taxon>Pseudomonadati</taxon>
        <taxon>Pseudomonadota</taxon>
        <taxon>Betaproteobacteria</taxon>
        <taxon>Burkholderiales</taxon>
        <taxon>Burkholderiaceae</taxon>
        <taxon>Paraburkholderia</taxon>
    </lineage>
</organism>
<accession>A0ABN7I5D6</accession>
<sequence>MKKPAMPGAMVHRMGGDRRPPTIIMVTVTPGIARALQQIARVTGIEPDALVDDLLAEAVRRRLHMPQRYVP</sequence>
<gene>
    <name evidence="2" type="ORF">LMG28140_05310</name>
</gene>
<name>A0ABN7I5D6_9BURK</name>
<dbReference type="Proteomes" id="UP000598032">
    <property type="component" value="Unassembled WGS sequence"/>
</dbReference>
<dbReference type="EMBL" id="CAJHCP010000013">
    <property type="protein sequence ID" value="CAD6553509.1"/>
    <property type="molecule type" value="Genomic_DNA"/>
</dbReference>